<evidence type="ECO:0000313" key="3">
    <source>
        <dbReference type="Proteomes" id="UP000222542"/>
    </source>
</evidence>
<keyword evidence="3" id="KW-1185">Reference proteome</keyword>
<dbReference type="EMBL" id="AYRZ02000012">
    <property type="protein sequence ID" value="PHT65770.1"/>
    <property type="molecule type" value="Genomic_DNA"/>
</dbReference>
<dbReference type="AlphaFoldDB" id="A0A2G2Y7Q9"/>
<dbReference type="PANTHER" id="PTHR33022:SF13">
    <property type="entry name" value="UBIQUITIN-LIKE PROTEASE FAMILY PROFILE DOMAIN-CONTAINING PROTEIN"/>
    <property type="match status" value="1"/>
</dbReference>
<accession>A0A2G2Y7Q9</accession>
<proteinExistence type="predicted"/>
<dbReference type="PANTHER" id="PTHR33022">
    <property type="entry name" value="DUF1985 DOMAIN-CONTAINING PROTEIN"/>
    <property type="match status" value="1"/>
</dbReference>
<evidence type="ECO:0000256" key="1">
    <source>
        <dbReference type="SAM" id="MobiDB-lite"/>
    </source>
</evidence>
<reference evidence="2 3" key="2">
    <citation type="journal article" date="2017" name="Genome Biol.">
        <title>New reference genome sequences of hot pepper reveal the massive evolution of plant disease-resistance genes by retroduplication.</title>
        <authorList>
            <person name="Kim S."/>
            <person name="Park J."/>
            <person name="Yeom S.I."/>
            <person name="Kim Y.M."/>
            <person name="Seo E."/>
            <person name="Kim K.T."/>
            <person name="Kim M.S."/>
            <person name="Lee J.M."/>
            <person name="Cheong K."/>
            <person name="Shin H.S."/>
            <person name="Kim S.B."/>
            <person name="Han K."/>
            <person name="Lee J."/>
            <person name="Park M."/>
            <person name="Lee H.A."/>
            <person name="Lee H.Y."/>
            <person name="Lee Y."/>
            <person name="Oh S."/>
            <person name="Lee J.H."/>
            <person name="Choi E."/>
            <person name="Choi E."/>
            <person name="Lee S.E."/>
            <person name="Jeon J."/>
            <person name="Kim H."/>
            <person name="Choi G."/>
            <person name="Song H."/>
            <person name="Lee J."/>
            <person name="Lee S.C."/>
            <person name="Kwon J.K."/>
            <person name="Lee H.Y."/>
            <person name="Koo N."/>
            <person name="Hong Y."/>
            <person name="Kim R.W."/>
            <person name="Kang W.H."/>
            <person name="Huh J.H."/>
            <person name="Kang B.C."/>
            <person name="Yang T.J."/>
            <person name="Lee Y.H."/>
            <person name="Bennetzen J.L."/>
            <person name="Choi D."/>
        </authorList>
    </citation>
    <scope>NUCLEOTIDE SEQUENCE [LARGE SCALE GENOMIC DNA]</scope>
    <source>
        <strain evidence="3">cv. CM334</strain>
    </source>
</reference>
<dbReference type="Gramene" id="PHT65770">
    <property type="protein sequence ID" value="PHT65770"/>
    <property type="gene ID" value="T459_30195"/>
</dbReference>
<dbReference type="Proteomes" id="UP000222542">
    <property type="component" value="Unassembled WGS sequence"/>
</dbReference>
<name>A0A2G2Y7Q9_CAPAN</name>
<reference evidence="2 3" key="1">
    <citation type="journal article" date="2014" name="Nat. Genet.">
        <title>Genome sequence of the hot pepper provides insights into the evolution of pungency in Capsicum species.</title>
        <authorList>
            <person name="Kim S."/>
            <person name="Park M."/>
            <person name="Yeom S.I."/>
            <person name="Kim Y.M."/>
            <person name="Lee J.M."/>
            <person name="Lee H.A."/>
            <person name="Seo E."/>
            <person name="Choi J."/>
            <person name="Cheong K."/>
            <person name="Kim K.T."/>
            <person name="Jung K."/>
            <person name="Lee G.W."/>
            <person name="Oh S.K."/>
            <person name="Bae C."/>
            <person name="Kim S.B."/>
            <person name="Lee H.Y."/>
            <person name="Kim S.Y."/>
            <person name="Kim M.S."/>
            <person name="Kang B.C."/>
            <person name="Jo Y.D."/>
            <person name="Yang H.B."/>
            <person name="Jeong H.J."/>
            <person name="Kang W.H."/>
            <person name="Kwon J.K."/>
            <person name="Shin C."/>
            <person name="Lim J.Y."/>
            <person name="Park J.H."/>
            <person name="Huh J.H."/>
            <person name="Kim J.S."/>
            <person name="Kim B.D."/>
            <person name="Cohen O."/>
            <person name="Paran I."/>
            <person name="Suh M.C."/>
            <person name="Lee S.B."/>
            <person name="Kim Y.K."/>
            <person name="Shin Y."/>
            <person name="Noh S.J."/>
            <person name="Park J."/>
            <person name="Seo Y.S."/>
            <person name="Kwon S.Y."/>
            <person name="Kim H.A."/>
            <person name="Park J.M."/>
            <person name="Kim H.J."/>
            <person name="Choi S.B."/>
            <person name="Bosland P.W."/>
            <person name="Reeves G."/>
            <person name="Jo S.H."/>
            <person name="Lee B.W."/>
            <person name="Cho H.T."/>
            <person name="Choi H.S."/>
            <person name="Lee M.S."/>
            <person name="Yu Y."/>
            <person name="Do Choi Y."/>
            <person name="Park B.S."/>
            <person name="van Deynze A."/>
            <person name="Ashrafi H."/>
            <person name="Hill T."/>
            <person name="Kim W.T."/>
            <person name="Pai H.S."/>
            <person name="Ahn H.K."/>
            <person name="Yeam I."/>
            <person name="Giovannoni J.J."/>
            <person name="Rose J.K."/>
            <person name="Sorensen I."/>
            <person name="Lee S.J."/>
            <person name="Kim R.W."/>
            <person name="Choi I.Y."/>
            <person name="Choi B.S."/>
            <person name="Lim J.S."/>
            <person name="Lee Y.H."/>
            <person name="Choi D."/>
        </authorList>
    </citation>
    <scope>NUCLEOTIDE SEQUENCE [LARGE SCALE GENOMIC DNA]</scope>
    <source>
        <strain evidence="3">cv. CM334</strain>
    </source>
</reference>
<feature type="region of interest" description="Disordered" evidence="1">
    <location>
        <begin position="1"/>
        <end position="44"/>
    </location>
</feature>
<comment type="caution">
    <text evidence="2">The sequence shown here is derived from an EMBL/GenBank/DDBJ whole genome shotgun (WGS) entry which is preliminary data.</text>
</comment>
<feature type="compositionally biased region" description="Basic and acidic residues" evidence="1">
    <location>
        <begin position="1"/>
        <end position="10"/>
    </location>
</feature>
<sequence>MHENKDKMDEADVTVESTTEEHTTIDNPSTTSKDKEKRRGGSSPSFEIVKMAKILPTYPDISGFLDQKIRTDWSTIEIYQDKMGNPFYVEYVEGISQQSSDSLNYGIFVDAYAEYLSNGLQVPNDGLENIDK</sequence>
<gene>
    <name evidence="2" type="ORF">T459_30195</name>
</gene>
<evidence type="ECO:0000313" key="2">
    <source>
        <dbReference type="EMBL" id="PHT65770.1"/>
    </source>
</evidence>
<protein>
    <submittedName>
        <fullName evidence="2">Uncharacterized protein</fullName>
    </submittedName>
</protein>
<organism evidence="2 3">
    <name type="scientific">Capsicum annuum</name>
    <name type="common">Capsicum pepper</name>
    <dbReference type="NCBI Taxonomy" id="4072"/>
    <lineage>
        <taxon>Eukaryota</taxon>
        <taxon>Viridiplantae</taxon>
        <taxon>Streptophyta</taxon>
        <taxon>Embryophyta</taxon>
        <taxon>Tracheophyta</taxon>
        <taxon>Spermatophyta</taxon>
        <taxon>Magnoliopsida</taxon>
        <taxon>eudicotyledons</taxon>
        <taxon>Gunneridae</taxon>
        <taxon>Pentapetalae</taxon>
        <taxon>asterids</taxon>
        <taxon>lamiids</taxon>
        <taxon>Solanales</taxon>
        <taxon>Solanaceae</taxon>
        <taxon>Solanoideae</taxon>
        <taxon>Capsiceae</taxon>
        <taxon>Capsicum</taxon>
    </lineage>
</organism>